<reference evidence="1 2" key="1">
    <citation type="submission" date="2018-03" db="EMBL/GenBank/DDBJ databases">
        <title>Genomic Encyclopedia of Archaeal and Bacterial Type Strains, Phase II (KMG-II): from individual species to whole genera.</title>
        <authorList>
            <person name="Goeker M."/>
        </authorList>
    </citation>
    <scope>NUCLEOTIDE SEQUENCE [LARGE SCALE GENOMIC DNA]</scope>
    <source>
        <strain evidence="1 2">DSM 44946</strain>
    </source>
</reference>
<proteinExistence type="predicted"/>
<keyword evidence="2" id="KW-1185">Reference proteome</keyword>
<dbReference type="EMBL" id="PVNE01000002">
    <property type="protein sequence ID" value="PRX42222.1"/>
    <property type="molecule type" value="Genomic_DNA"/>
</dbReference>
<dbReference type="OrthoDB" id="2492838at2"/>
<evidence type="ECO:0000313" key="1">
    <source>
        <dbReference type="EMBL" id="PRX42222.1"/>
    </source>
</evidence>
<protein>
    <submittedName>
        <fullName evidence="1">Uncharacterized protein</fullName>
    </submittedName>
</protein>
<comment type="caution">
    <text evidence="1">The sequence shown here is derived from an EMBL/GenBank/DDBJ whole genome shotgun (WGS) entry which is preliminary data.</text>
</comment>
<dbReference type="Proteomes" id="UP000237797">
    <property type="component" value="Unassembled WGS sequence"/>
</dbReference>
<dbReference type="InterPro" id="IPR011330">
    <property type="entry name" value="Glyco_hydro/deAcase_b/a-brl"/>
</dbReference>
<dbReference type="RefSeq" id="WP_106343757.1">
    <property type="nucleotide sequence ID" value="NZ_PVNE01000002.1"/>
</dbReference>
<dbReference type="SUPFAM" id="SSF88713">
    <property type="entry name" value="Glycoside hydrolase/deacetylase"/>
    <property type="match status" value="1"/>
</dbReference>
<dbReference type="GO" id="GO:0005975">
    <property type="term" value="P:carbohydrate metabolic process"/>
    <property type="evidence" value="ECO:0007669"/>
    <property type="project" value="InterPro"/>
</dbReference>
<organism evidence="1 2">
    <name type="scientific">Planifilum fimeticola</name>
    <dbReference type="NCBI Taxonomy" id="201975"/>
    <lineage>
        <taxon>Bacteria</taxon>
        <taxon>Bacillati</taxon>
        <taxon>Bacillota</taxon>
        <taxon>Bacilli</taxon>
        <taxon>Bacillales</taxon>
        <taxon>Thermoactinomycetaceae</taxon>
        <taxon>Planifilum</taxon>
    </lineage>
</organism>
<dbReference type="Gene3D" id="3.20.20.370">
    <property type="entry name" value="Glycoside hydrolase/deacetylase"/>
    <property type="match status" value="1"/>
</dbReference>
<evidence type="ECO:0000313" key="2">
    <source>
        <dbReference type="Proteomes" id="UP000237797"/>
    </source>
</evidence>
<sequence length="560" mass="63107">MKMADVAVLLDREEARRRWRWGENAFGGELLEILSHGGIPHRRVFDPKELASRAPDVLLVALAGKEAVPLLKGVAERGGEVFIFGSYPEMAEALGAAEKILEGAGYAYTEVENQPPLRFLRACRWRVTSPTPFATKGGLNERTPDGPFYGPLYHRFEIGSGGITHWAVDLSATVVGLQQGTRPVERDGFPAPDGTAGIDDGILKADDGFEMDWEVDRARTETGERYFAHPYADLWKETLLRSLMKTVTARGLTIPFVDYWPGGISQVAMISLDSDWNLDDSAESTLRLLGECDVAATWCLMEPGYSSGIYPKVTAAGHELALHYNAYEPDGGAWGREAFSRQLEWLRGAIGTERVVSNKNHYTRYEGWGELFRWCEEFGIRSDQTRGPSKKGNIGFLFGTCHPYFPIARAEEENRFYDVLEISFLTQDINLGRLADESVIVPFLEGVRRVRGVAHFLFHPIHLHREEPVRRALRRVVEEARMRDFDFWTGEQIDDWERRRRRIRLAGVDEEGRPLVSETAGCEDAAIMVPVPRGTEERGRTVLRHGVRCKAWSLSLAKRV</sequence>
<dbReference type="AlphaFoldDB" id="A0A2T0LIJ5"/>
<accession>A0A2T0LIJ5</accession>
<gene>
    <name evidence="1" type="ORF">CLV97_1024</name>
</gene>
<name>A0A2T0LIJ5_9BACL</name>